<feature type="transmembrane region" description="Helical" evidence="8">
    <location>
        <begin position="378"/>
        <end position="399"/>
    </location>
</feature>
<accession>A0A1P8ELH6</accession>
<feature type="transmembrane region" description="Helical" evidence="8">
    <location>
        <begin position="163"/>
        <end position="185"/>
    </location>
</feature>
<dbReference type="AlphaFoldDB" id="A0A1P8ELH6"/>
<dbReference type="InterPro" id="IPR036259">
    <property type="entry name" value="MFS_trans_sf"/>
</dbReference>
<dbReference type="Proteomes" id="UP000185674">
    <property type="component" value="Chromosome"/>
</dbReference>
<keyword evidence="2" id="KW-0813">Transport</keyword>
<evidence type="ECO:0000256" key="3">
    <source>
        <dbReference type="ARBA" id="ARBA00022475"/>
    </source>
</evidence>
<dbReference type="GO" id="GO:0005886">
    <property type="term" value="C:plasma membrane"/>
    <property type="evidence" value="ECO:0007669"/>
    <property type="project" value="UniProtKB-SubCell"/>
</dbReference>
<evidence type="ECO:0000256" key="6">
    <source>
        <dbReference type="ARBA" id="ARBA00022989"/>
    </source>
</evidence>
<dbReference type="FunFam" id="1.20.1250.20:FF:000001">
    <property type="entry name" value="Dicarboxylate MFS transporter"/>
    <property type="match status" value="1"/>
</dbReference>
<feature type="transmembrane region" description="Helical" evidence="8">
    <location>
        <begin position="246"/>
        <end position="269"/>
    </location>
</feature>
<evidence type="ECO:0000256" key="5">
    <source>
        <dbReference type="ARBA" id="ARBA00022692"/>
    </source>
</evidence>
<evidence type="ECO:0000256" key="1">
    <source>
        <dbReference type="ARBA" id="ARBA00004429"/>
    </source>
</evidence>
<dbReference type="STRING" id="487316.BEN76_14120"/>
<keyword evidence="6 8" id="KW-1133">Transmembrane helix</keyword>
<dbReference type="PANTHER" id="PTHR43045">
    <property type="entry name" value="SHIKIMATE TRANSPORTER"/>
    <property type="match status" value="1"/>
</dbReference>
<keyword evidence="3" id="KW-1003">Cell membrane</keyword>
<feature type="transmembrane region" description="Helical" evidence="8">
    <location>
        <begin position="405"/>
        <end position="425"/>
    </location>
</feature>
<evidence type="ECO:0000313" key="11">
    <source>
        <dbReference type="Proteomes" id="UP000185674"/>
    </source>
</evidence>
<proteinExistence type="predicted"/>
<gene>
    <name evidence="10" type="ORF">BEN76_14120</name>
</gene>
<evidence type="ECO:0000259" key="9">
    <source>
        <dbReference type="PROSITE" id="PS50850"/>
    </source>
</evidence>
<dbReference type="eggNOG" id="COG0477">
    <property type="taxonomic scope" value="Bacteria"/>
</dbReference>
<dbReference type="InterPro" id="IPR020846">
    <property type="entry name" value="MFS_dom"/>
</dbReference>
<dbReference type="Gene3D" id="1.20.1250.20">
    <property type="entry name" value="MFS general substrate transporter like domains"/>
    <property type="match status" value="2"/>
</dbReference>
<feature type="transmembrane region" description="Helical" evidence="8">
    <location>
        <begin position="281"/>
        <end position="302"/>
    </location>
</feature>
<feature type="transmembrane region" description="Helical" evidence="8">
    <location>
        <begin position="314"/>
        <end position="332"/>
    </location>
</feature>
<dbReference type="KEGG" id="asol:BEN76_14120"/>
<evidence type="ECO:0000256" key="7">
    <source>
        <dbReference type="ARBA" id="ARBA00023136"/>
    </source>
</evidence>
<evidence type="ECO:0000256" key="8">
    <source>
        <dbReference type="SAM" id="Phobius"/>
    </source>
</evidence>
<dbReference type="SUPFAM" id="SSF103473">
    <property type="entry name" value="MFS general substrate transporter"/>
    <property type="match status" value="1"/>
</dbReference>
<sequence>MASNLASSSSHEKRARKAALSSFIGAVVDWYDFLLYGIVAALIFNQQFFPSISPAMGTLAAFATFGVGFLFRPLGGVVFGHFGDRIGRKKMLFLTVFLMGTATVLIGLLPNFEAIGWWAPVLLVLLRAIQGFAVGGEWGGAALMAVENAPQDRKAFYSSGVQIGYGVGLMLATGSVSGIIYVFGQEAFADWAWRIPFIASVILVICALWVRGGQEESQEFIQEVAKTKTQTTKIPLFEAVRQNPKAFFYIIALRLAELLTMYLVTTFALNYSTKNLGMSSSLFLNIGLIVGAISCLTIPFFAHISDRFGRRRMCVIGGLIGAICAFPFFLALESGSTLWIVIFAILLANLSHDMVVSVHQPIFTELFGASYRYSGAGVGYQVASIVGGGFTPFIATGLITLGNGHWHYVAFYLTLGCLLTACVAARMKAQVQSADLSSGYPHTGK</sequence>
<evidence type="ECO:0000256" key="4">
    <source>
        <dbReference type="ARBA" id="ARBA00022519"/>
    </source>
</evidence>
<dbReference type="NCBIfam" id="NF007414">
    <property type="entry name" value="PRK09952.1"/>
    <property type="match status" value="1"/>
</dbReference>
<organism evidence="10 11">
    <name type="scientific">Acinetobacter soli</name>
    <dbReference type="NCBI Taxonomy" id="487316"/>
    <lineage>
        <taxon>Bacteria</taxon>
        <taxon>Pseudomonadati</taxon>
        <taxon>Pseudomonadota</taxon>
        <taxon>Gammaproteobacteria</taxon>
        <taxon>Moraxellales</taxon>
        <taxon>Moraxellaceae</taxon>
        <taxon>Acinetobacter</taxon>
    </lineage>
</organism>
<dbReference type="PROSITE" id="PS50850">
    <property type="entry name" value="MFS"/>
    <property type="match status" value="1"/>
</dbReference>
<reference evidence="10 11" key="1">
    <citation type="submission" date="2016-08" db="EMBL/GenBank/DDBJ databases">
        <title>Complete genome sequence of Acinetobacter baylyi strain GFJ2.</title>
        <authorList>
            <person name="Tabata M."/>
            <person name="Kuboki S."/>
            <person name="Gibu N."/>
            <person name="Kinouchi Y."/>
            <person name="Vangnai A."/>
            <person name="Kasai D."/>
            <person name="Fukuda M."/>
        </authorList>
    </citation>
    <scope>NUCLEOTIDE SEQUENCE [LARGE SCALE GENOMIC DNA]</scope>
    <source>
        <strain evidence="10 11">GFJ2</strain>
    </source>
</reference>
<comment type="subcellular location">
    <subcellularLocation>
        <location evidence="1">Cell inner membrane</location>
        <topology evidence="1">Multi-pass membrane protein</topology>
    </subcellularLocation>
</comment>
<feature type="transmembrane region" description="Helical" evidence="8">
    <location>
        <begin position="191"/>
        <end position="210"/>
    </location>
</feature>
<feature type="transmembrane region" description="Helical" evidence="8">
    <location>
        <begin position="338"/>
        <end position="358"/>
    </location>
</feature>
<dbReference type="InterPro" id="IPR004736">
    <property type="entry name" value="MHS_symport"/>
</dbReference>
<feature type="transmembrane region" description="Helical" evidence="8">
    <location>
        <begin position="91"/>
        <end position="109"/>
    </location>
</feature>
<keyword evidence="4" id="KW-0997">Cell inner membrane</keyword>
<dbReference type="InterPro" id="IPR011701">
    <property type="entry name" value="MFS"/>
</dbReference>
<dbReference type="GO" id="GO:0022857">
    <property type="term" value="F:transmembrane transporter activity"/>
    <property type="evidence" value="ECO:0007669"/>
    <property type="project" value="InterPro"/>
</dbReference>
<keyword evidence="7 8" id="KW-0472">Membrane</keyword>
<dbReference type="PANTHER" id="PTHR43045:SF1">
    <property type="entry name" value="SHIKIMATE TRANSPORTER"/>
    <property type="match status" value="1"/>
</dbReference>
<name>A0A1P8ELH6_9GAMM</name>
<dbReference type="NCBIfam" id="TIGR00883">
    <property type="entry name" value="2A0106"/>
    <property type="match status" value="1"/>
</dbReference>
<evidence type="ECO:0000313" key="10">
    <source>
        <dbReference type="EMBL" id="APV37080.1"/>
    </source>
</evidence>
<dbReference type="EMBL" id="CP016896">
    <property type="protein sequence ID" value="APV37080.1"/>
    <property type="molecule type" value="Genomic_DNA"/>
</dbReference>
<feature type="transmembrane region" description="Helical" evidence="8">
    <location>
        <begin position="56"/>
        <end position="79"/>
    </location>
</feature>
<dbReference type="Pfam" id="PF07690">
    <property type="entry name" value="MFS_1"/>
    <property type="match status" value="1"/>
</dbReference>
<protein>
    <submittedName>
        <fullName evidence="10">MFS transporter</fullName>
    </submittedName>
</protein>
<evidence type="ECO:0000256" key="2">
    <source>
        <dbReference type="ARBA" id="ARBA00022448"/>
    </source>
</evidence>
<dbReference type="CDD" id="cd17369">
    <property type="entry name" value="MFS_ShiA_like"/>
    <property type="match status" value="1"/>
</dbReference>
<dbReference type="RefSeq" id="WP_055415452.1">
    <property type="nucleotide sequence ID" value="NZ_BKFD01000012.1"/>
</dbReference>
<feature type="transmembrane region" description="Helical" evidence="8">
    <location>
        <begin position="20"/>
        <end position="44"/>
    </location>
</feature>
<feature type="domain" description="Major facilitator superfamily (MFS) profile" evidence="9">
    <location>
        <begin position="18"/>
        <end position="428"/>
    </location>
</feature>
<keyword evidence="5 8" id="KW-0812">Transmembrane</keyword>